<organism evidence="1 2">
    <name type="scientific">Melia azedarach</name>
    <name type="common">Chinaberry tree</name>
    <dbReference type="NCBI Taxonomy" id="155640"/>
    <lineage>
        <taxon>Eukaryota</taxon>
        <taxon>Viridiplantae</taxon>
        <taxon>Streptophyta</taxon>
        <taxon>Embryophyta</taxon>
        <taxon>Tracheophyta</taxon>
        <taxon>Spermatophyta</taxon>
        <taxon>Magnoliopsida</taxon>
        <taxon>eudicotyledons</taxon>
        <taxon>Gunneridae</taxon>
        <taxon>Pentapetalae</taxon>
        <taxon>rosids</taxon>
        <taxon>malvids</taxon>
        <taxon>Sapindales</taxon>
        <taxon>Meliaceae</taxon>
        <taxon>Melia</taxon>
    </lineage>
</organism>
<evidence type="ECO:0000313" key="2">
    <source>
        <dbReference type="Proteomes" id="UP001164539"/>
    </source>
</evidence>
<comment type="caution">
    <text evidence="1">The sequence shown here is derived from an EMBL/GenBank/DDBJ whole genome shotgun (WGS) entry which is preliminary data.</text>
</comment>
<name>A0ACC1YW93_MELAZ</name>
<keyword evidence="2" id="KW-1185">Reference proteome</keyword>
<sequence>MDGNWRYAKKWNLTKSVGHKVGFLVLMSMFKFCYDLGVRYVTIYAFSIDNFKRHPEAVQSFHLHVLLMITPKFYSFHLHVLLSRFSLAVCRLLLPGGVDSETQENAELNHSRIFFVEEMFWSLLLLDEQVQRNF</sequence>
<gene>
    <name evidence="1" type="ORF">OWV82_000064</name>
</gene>
<protein>
    <submittedName>
        <fullName evidence="1">Alkyl transferase</fullName>
    </submittedName>
</protein>
<dbReference type="Proteomes" id="UP001164539">
    <property type="component" value="Chromosome 1"/>
</dbReference>
<evidence type="ECO:0000313" key="1">
    <source>
        <dbReference type="EMBL" id="KAJ4726870.1"/>
    </source>
</evidence>
<keyword evidence="1" id="KW-0808">Transferase</keyword>
<dbReference type="EMBL" id="CM051394">
    <property type="protein sequence ID" value="KAJ4726870.1"/>
    <property type="molecule type" value="Genomic_DNA"/>
</dbReference>
<accession>A0ACC1YW93</accession>
<proteinExistence type="predicted"/>
<reference evidence="1 2" key="1">
    <citation type="journal article" date="2023" name="Science">
        <title>Complex scaffold remodeling in plant triterpene biosynthesis.</title>
        <authorList>
            <person name="De La Pena R."/>
            <person name="Hodgson H."/>
            <person name="Liu J.C."/>
            <person name="Stephenson M.J."/>
            <person name="Martin A.C."/>
            <person name="Owen C."/>
            <person name="Harkess A."/>
            <person name="Leebens-Mack J."/>
            <person name="Jimenez L.E."/>
            <person name="Osbourn A."/>
            <person name="Sattely E.S."/>
        </authorList>
    </citation>
    <scope>NUCLEOTIDE SEQUENCE [LARGE SCALE GENOMIC DNA]</scope>
    <source>
        <strain evidence="2">cv. JPN11</strain>
        <tissue evidence="1">Leaf</tissue>
    </source>
</reference>